<gene>
    <name evidence="1" type="ORF">C7460_1327</name>
</gene>
<comment type="caution">
    <text evidence="1">The sequence shown here is derived from an EMBL/GenBank/DDBJ whole genome shotgun (WGS) entry which is preliminary data.</text>
</comment>
<accession>A0A3D9KX70</accession>
<evidence type="ECO:0000313" key="2">
    <source>
        <dbReference type="Proteomes" id="UP000256779"/>
    </source>
</evidence>
<proteinExistence type="predicted"/>
<dbReference type="EMBL" id="QREG01000032">
    <property type="protein sequence ID" value="RED92195.1"/>
    <property type="molecule type" value="Genomic_DNA"/>
</dbReference>
<dbReference type="RefSeq" id="WP_115870286.1">
    <property type="nucleotide sequence ID" value="NZ_QREG01000032.1"/>
</dbReference>
<protein>
    <submittedName>
        <fullName evidence="1">Uncharacterized protein</fullName>
    </submittedName>
</protein>
<dbReference type="Proteomes" id="UP000256779">
    <property type="component" value="Unassembled WGS sequence"/>
</dbReference>
<name>A0A3D9KX70_MARFU</name>
<reference evidence="1 2" key="1">
    <citation type="submission" date="2018-07" db="EMBL/GenBank/DDBJ databases">
        <title>Genomic Encyclopedia of Type Strains, Phase IV (KMG-IV): sequencing the most valuable type-strain genomes for metagenomic binning, comparative biology and taxonomic classification.</title>
        <authorList>
            <person name="Goeker M."/>
        </authorList>
    </citation>
    <scope>NUCLEOTIDE SEQUENCE [LARGE SCALE GENOMIC DNA]</scope>
    <source>
        <strain evidence="1 2">DSM 4134</strain>
    </source>
</reference>
<keyword evidence="2" id="KW-1185">Reference proteome</keyword>
<evidence type="ECO:0000313" key="1">
    <source>
        <dbReference type="EMBL" id="RED92195.1"/>
    </source>
</evidence>
<organism evidence="1 2">
    <name type="scientific">Marinoscillum furvescens DSM 4134</name>
    <dbReference type="NCBI Taxonomy" id="1122208"/>
    <lineage>
        <taxon>Bacteria</taxon>
        <taxon>Pseudomonadati</taxon>
        <taxon>Bacteroidota</taxon>
        <taxon>Cytophagia</taxon>
        <taxon>Cytophagales</taxon>
        <taxon>Reichenbachiellaceae</taxon>
        <taxon>Marinoscillum</taxon>
    </lineage>
</organism>
<sequence length="69" mass="7663">MKEGDRVKQLFTIAERHGTIVGIYDEDFYINTPKGQILFATKGELKVQFDGTSEGTSITLSPQMVQILG</sequence>
<dbReference type="AlphaFoldDB" id="A0A3D9KX70"/>